<organism evidence="2 3">
    <name type="scientific">Leptolyngbya subtilissima DQ-A4</name>
    <dbReference type="NCBI Taxonomy" id="2933933"/>
    <lineage>
        <taxon>Bacteria</taxon>
        <taxon>Bacillati</taxon>
        <taxon>Cyanobacteriota</taxon>
        <taxon>Cyanophyceae</taxon>
        <taxon>Leptolyngbyales</taxon>
        <taxon>Leptolyngbyaceae</taxon>
        <taxon>Leptolyngbya group</taxon>
        <taxon>Leptolyngbya</taxon>
    </lineage>
</organism>
<gene>
    <name evidence="2" type="ORF">NC992_15025</name>
</gene>
<name>A0ABV0K6M1_9CYAN</name>
<keyword evidence="3" id="KW-1185">Reference proteome</keyword>
<accession>A0ABV0K6M1</accession>
<protein>
    <recommendedName>
        <fullName evidence="1">LSDAT prokaryote domain-containing protein</fullName>
    </recommendedName>
</protein>
<dbReference type="PANTHER" id="PTHR13800">
    <property type="entry name" value="TRANSIENT RECEPTOR POTENTIAL CATION CHANNEL, SUBFAMILY M, MEMBER 6"/>
    <property type="match status" value="1"/>
</dbReference>
<dbReference type="InterPro" id="IPR050927">
    <property type="entry name" value="TRPM"/>
</dbReference>
<dbReference type="RefSeq" id="WP_190705754.1">
    <property type="nucleotide sequence ID" value="NZ_JAMPKX010000006.1"/>
</dbReference>
<dbReference type="InterPro" id="IPR041482">
    <property type="entry name" value="LSDAT_prok"/>
</dbReference>
<proteinExistence type="predicted"/>
<dbReference type="Pfam" id="PF18171">
    <property type="entry name" value="LSDAT_prok"/>
    <property type="match status" value="1"/>
</dbReference>
<feature type="domain" description="LSDAT prokaryote" evidence="1">
    <location>
        <begin position="45"/>
        <end position="211"/>
    </location>
</feature>
<evidence type="ECO:0000259" key="1">
    <source>
        <dbReference type="Pfam" id="PF18171"/>
    </source>
</evidence>
<dbReference type="PANTHER" id="PTHR13800:SF1">
    <property type="entry name" value="TRANSIENT RECEPTOR POTENTIAL CATION CHANNEL TRPM"/>
    <property type="match status" value="1"/>
</dbReference>
<comment type="caution">
    <text evidence="2">The sequence shown here is derived from an EMBL/GenBank/DDBJ whole genome shotgun (WGS) entry which is preliminary data.</text>
</comment>
<dbReference type="EMBL" id="JAMPKX010000006">
    <property type="protein sequence ID" value="MEP0948196.1"/>
    <property type="molecule type" value="Genomic_DNA"/>
</dbReference>
<evidence type="ECO:0000313" key="3">
    <source>
        <dbReference type="Proteomes" id="UP001482513"/>
    </source>
</evidence>
<evidence type="ECO:0000313" key="2">
    <source>
        <dbReference type="EMBL" id="MEP0948196.1"/>
    </source>
</evidence>
<reference evidence="2 3" key="1">
    <citation type="submission" date="2022-04" db="EMBL/GenBank/DDBJ databases">
        <title>Positive selection, recombination, and allopatry shape intraspecific diversity of widespread and dominant cyanobacteria.</title>
        <authorList>
            <person name="Wei J."/>
            <person name="Shu W."/>
            <person name="Hu C."/>
        </authorList>
    </citation>
    <scope>NUCLEOTIDE SEQUENCE [LARGE SCALE GENOMIC DNA]</scope>
    <source>
        <strain evidence="2 3">DQ-A4</strain>
    </source>
</reference>
<dbReference type="Proteomes" id="UP001482513">
    <property type="component" value="Unassembled WGS sequence"/>
</dbReference>
<sequence>MLRPFVPKISDVHFHNGNSAQVLSLSNHTTSLEALGYMGLPMAQPTLVIIGGASLMSHESMERLQTVFDQVFAPLAQSLGLTVLDGGTDTGVIRMMGQARHTIGGNFPLIGVVPKGKARLPGDRHHDDSRHDLEPHHTNFFLIPGDDWGSESPWLAELASEISADRPALTILVNGGQIALIDLKENLATGRPAIVLSGSGRLADSIAAATAALPPETDPAILELIQHYQPDGKLEIIDLSLPVEQMRDRLQQYFSSTLA</sequence>